<dbReference type="PANTHER" id="PTHR46208:SF1">
    <property type="entry name" value="MITOCHONDRIAL IMPORT RECEPTOR SUBUNIT TOM70"/>
    <property type="match status" value="1"/>
</dbReference>
<feature type="transmembrane region" description="Helical" evidence="13">
    <location>
        <begin position="36"/>
        <end position="54"/>
    </location>
</feature>
<dbReference type="GO" id="GO:0008320">
    <property type="term" value="F:protein transmembrane transporter activity"/>
    <property type="evidence" value="ECO:0007669"/>
    <property type="project" value="TreeGrafter"/>
</dbReference>
<dbReference type="CDD" id="cd02440">
    <property type="entry name" value="AdoMet_MTases"/>
    <property type="match status" value="1"/>
</dbReference>
<dbReference type="PROSITE" id="PS51559">
    <property type="entry name" value="SAM_RMT2"/>
    <property type="match status" value="1"/>
</dbReference>
<comment type="caution">
    <text evidence="15">The sequence shown here is derived from an EMBL/GenBank/DDBJ whole genome shotgun (WGS) entry which is preliminary data.</text>
</comment>
<dbReference type="SUPFAM" id="SSF48452">
    <property type="entry name" value="TPR-like"/>
    <property type="match status" value="2"/>
</dbReference>
<feature type="compositionally biased region" description="Basic residues" evidence="12">
    <location>
        <begin position="60"/>
        <end position="72"/>
    </location>
</feature>
<evidence type="ECO:0000256" key="6">
    <source>
        <dbReference type="ARBA" id="ARBA00022989"/>
    </source>
</evidence>
<dbReference type="InterPro" id="IPR002110">
    <property type="entry name" value="Ankyrin_rpt"/>
</dbReference>
<keyword evidence="6 13" id="KW-1133">Transmembrane helix</keyword>
<evidence type="ECO:0000256" key="11">
    <source>
        <dbReference type="PROSITE-ProRule" id="PRU00339"/>
    </source>
</evidence>
<dbReference type="GO" id="GO:0030943">
    <property type="term" value="F:mitochondrion targeting sequence binding"/>
    <property type="evidence" value="ECO:0007669"/>
    <property type="project" value="TreeGrafter"/>
</dbReference>
<dbReference type="GO" id="GO:0030150">
    <property type="term" value="P:protein import into mitochondrial matrix"/>
    <property type="evidence" value="ECO:0007669"/>
    <property type="project" value="TreeGrafter"/>
</dbReference>
<dbReference type="Gene3D" id="1.25.40.20">
    <property type="entry name" value="Ankyrin repeat-containing domain"/>
    <property type="match status" value="1"/>
</dbReference>
<dbReference type="Proteomes" id="UP000789508">
    <property type="component" value="Unassembled WGS sequence"/>
</dbReference>
<dbReference type="Pfam" id="PF14559">
    <property type="entry name" value="TPR_19"/>
    <property type="match status" value="1"/>
</dbReference>
<dbReference type="GO" id="GO:0045039">
    <property type="term" value="P:protein insertion into mitochondrial inner membrane"/>
    <property type="evidence" value="ECO:0007669"/>
    <property type="project" value="TreeGrafter"/>
</dbReference>
<feature type="domain" description="RMT2" evidence="14">
    <location>
        <begin position="745"/>
        <end position="963"/>
    </location>
</feature>
<dbReference type="PROSITE" id="PS50005">
    <property type="entry name" value="TPR"/>
    <property type="match status" value="4"/>
</dbReference>
<dbReference type="FunFam" id="3.40.50.150:FF:000135">
    <property type="entry name" value="Arginine N-methyltransferase 2"/>
    <property type="match status" value="1"/>
</dbReference>
<evidence type="ECO:0000256" key="7">
    <source>
        <dbReference type="ARBA" id="ARBA00023128"/>
    </source>
</evidence>
<evidence type="ECO:0000256" key="1">
    <source>
        <dbReference type="ARBA" id="ARBA00004572"/>
    </source>
</evidence>
<feature type="repeat" description="ANK" evidence="10">
    <location>
        <begin position="665"/>
        <end position="697"/>
    </location>
</feature>
<dbReference type="InterPro" id="IPR036770">
    <property type="entry name" value="Ankyrin_rpt-contain_sf"/>
</dbReference>
<evidence type="ECO:0000313" key="15">
    <source>
        <dbReference type="EMBL" id="CAG8493447.1"/>
    </source>
</evidence>
<proteinExistence type="inferred from homology"/>
<evidence type="ECO:0000256" key="13">
    <source>
        <dbReference type="SAM" id="Phobius"/>
    </source>
</evidence>
<dbReference type="SUPFAM" id="SSF53335">
    <property type="entry name" value="S-adenosyl-L-methionine-dependent methyltransferases"/>
    <property type="match status" value="1"/>
</dbReference>
<dbReference type="Pfam" id="PF13432">
    <property type="entry name" value="TPR_16"/>
    <property type="match status" value="1"/>
</dbReference>
<keyword evidence="16" id="KW-1185">Reference proteome</keyword>
<organism evidence="15 16">
    <name type="scientific">Ambispora leptoticha</name>
    <dbReference type="NCBI Taxonomy" id="144679"/>
    <lineage>
        <taxon>Eukaryota</taxon>
        <taxon>Fungi</taxon>
        <taxon>Fungi incertae sedis</taxon>
        <taxon>Mucoromycota</taxon>
        <taxon>Glomeromycotina</taxon>
        <taxon>Glomeromycetes</taxon>
        <taxon>Archaeosporales</taxon>
        <taxon>Ambisporaceae</taxon>
        <taxon>Ambispora</taxon>
    </lineage>
</organism>
<evidence type="ECO:0000313" key="16">
    <source>
        <dbReference type="Proteomes" id="UP000789508"/>
    </source>
</evidence>
<evidence type="ECO:0000256" key="8">
    <source>
        <dbReference type="ARBA" id="ARBA00023136"/>
    </source>
</evidence>
<dbReference type="PANTHER" id="PTHR46208">
    <property type="entry name" value="MITOCHONDRIAL IMPORT RECEPTOR SUBUNIT TOM70"/>
    <property type="match status" value="1"/>
</dbReference>
<evidence type="ECO:0000256" key="12">
    <source>
        <dbReference type="SAM" id="MobiDB-lite"/>
    </source>
</evidence>
<dbReference type="Pfam" id="PF00515">
    <property type="entry name" value="TPR_1"/>
    <property type="match status" value="1"/>
</dbReference>
<feature type="repeat" description="TPR" evidence="11">
    <location>
        <begin position="504"/>
        <end position="537"/>
    </location>
</feature>
<dbReference type="Pfam" id="PF12796">
    <property type="entry name" value="Ank_2"/>
    <property type="match status" value="1"/>
</dbReference>
<dbReference type="PROSITE" id="PS50297">
    <property type="entry name" value="ANK_REP_REGION"/>
    <property type="match status" value="1"/>
</dbReference>
<comment type="subcellular location">
    <subcellularLocation>
        <location evidence="1">Mitochondrion outer membrane</location>
        <topology evidence="1">Single-pass membrane protein</topology>
    </subcellularLocation>
</comment>
<keyword evidence="3" id="KW-0677">Repeat</keyword>
<dbReference type="InterPro" id="IPR019734">
    <property type="entry name" value="TPR_rpt"/>
</dbReference>
<dbReference type="SMART" id="SM00028">
    <property type="entry name" value="TPR"/>
    <property type="match status" value="10"/>
</dbReference>
<comment type="similarity">
    <text evidence="9">Belongs to the Tom70 family.</text>
</comment>
<dbReference type="AlphaFoldDB" id="A0A9N8WP95"/>
<dbReference type="Gene3D" id="3.40.50.150">
    <property type="entry name" value="Vaccinia Virus protein VP39"/>
    <property type="match status" value="1"/>
</dbReference>
<name>A0A9N8WP95_9GLOM</name>
<reference evidence="15" key="1">
    <citation type="submission" date="2021-06" db="EMBL/GenBank/DDBJ databases">
        <authorList>
            <person name="Kallberg Y."/>
            <person name="Tangrot J."/>
            <person name="Rosling A."/>
        </authorList>
    </citation>
    <scope>NUCLEOTIDE SEQUENCE</scope>
    <source>
        <strain evidence="15">FL130A</strain>
    </source>
</reference>
<keyword evidence="7" id="KW-0496">Mitochondrion</keyword>
<evidence type="ECO:0000256" key="2">
    <source>
        <dbReference type="ARBA" id="ARBA00022692"/>
    </source>
</evidence>
<evidence type="ECO:0000256" key="9">
    <source>
        <dbReference type="ARBA" id="ARBA00038030"/>
    </source>
</evidence>
<dbReference type="OrthoDB" id="19014at2759"/>
<dbReference type="Pfam" id="PF07719">
    <property type="entry name" value="TPR_2"/>
    <property type="match status" value="1"/>
</dbReference>
<keyword evidence="2 13" id="KW-0812">Transmembrane</keyword>
<feature type="repeat" description="TPR" evidence="11">
    <location>
        <begin position="392"/>
        <end position="425"/>
    </location>
</feature>
<dbReference type="InterPro" id="IPR011990">
    <property type="entry name" value="TPR-like_helical_dom_sf"/>
</dbReference>
<dbReference type="PROSITE" id="PS50088">
    <property type="entry name" value="ANK_REPEAT"/>
    <property type="match status" value="1"/>
</dbReference>
<dbReference type="InterPro" id="IPR026480">
    <property type="entry name" value="RMT2_dom"/>
</dbReference>
<evidence type="ECO:0000256" key="3">
    <source>
        <dbReference type="ARBA" id="ARBA00022737"/>
    </source>
</evidence>
<dbReference type="SUPFAM" id="SSF48403">
    <property type="entry name" value="Ankyrin repeat"/>
    <property type="match status" value="1"/>
</dbReference>
<protein>
    <submittedName>
        <fullName evidence="15">9908_t:CDS:1</fullName>
    </submittedName>
</protein>
<feature type="region of interest" description="Disordered" evidence="12">
    <location>
        <begin position="57"/>
        <end position="86"/>
    </location>
</feature>
<dbReference type="InterPro" id="IPR013105">
    <property type="entry name" value="TPR_2"/>
</dbReference>
<dbReference type="EMBL" id="CAJVPS010000537">
    <property type="protein sequence ID" value="CAG8493447.1"/>
    <property type="molecule type" value="Genomic_DNA"/>
</dbReference>
<evidence type="ECO:0000256" key="5">
    <source>
        <dbReference type="ARBA" id="ARBA00022803"/>
    </source>
</evidence>
<evidence type="ECO:0000256" key="10">
    <source>
        <dbReference type="PROSITE-ProRule" id="PRU00023"/>
    </source>
</evidence>
<dbReference type="Pfam" id="PF13181">
    <property type="entry name" value="TPR_8"/>
    <property type="match status" value="1"/>
</dbReference>
<keyword evidence="10" id="KW-0040">ANK repeat</keyword>
<dbReference type="InterPro" id="IPR029063">
    <property type="entry name" value="SAM-dependent_MTases_sf"/>
</dbReference>
<keyword evidence="8 13" id="KW-0472">Membrane</keyword>
<keyword evidence="4" id="KW-1000">Mitochondrion outer membrane</keyword>
<feature type="repeat" description="TPR" evidence="11">
    <location>
        <begin position="358"/>
        <end position="391"/>
    </location>
</feature>
<sequence>MSNLSTNVSNQAIVENKEFSVLQSVKEFFANRDIKFYVALTGALAISGAGLYYYTASKSPRPKSSKKKKGKSQKGTTRTNVSSAETAQTGTTSVLSTYQNLTVQSSYLAAKGIRGKAIEEEIQYEILSQAEIEAMPPEQRAKAAQVLKDRGNDAYRQRNYDKAVKLYTQAIAFHPNPVFYSNRAACYFNTEQFYKTIEDCKKALSLDPSYVKALNRRAAAYEQTNQFQEALYDYTASCILDNFSNEATVASMDRTLKTIAEIKGRELMQDRKKRLPSSRFIKAYLDSYRNEPLQEFFSNRDDEIAEINGEKDSQSGLNSEENGDLYYKSARQKIQELDYSEAFRALDKAVELECTNMAQAIEMRGTFVYLEGDTERALKDFSKAIELKPDFVRPYIKRASIYMEKGNIQETWQEFEEAIKINPNDPDIYYHRQVTFCKRYLQCTLHFLTGELQKATEDYRKSIELDSYFVFGYIQLAIAKYKLEPPEAGIDTFKEGLQKFDKSADMHNYYGELLLDLQRFDEAMEQFDKAIELQKSNPLPYVNKALAAFQRQDAAQAEELCRKALEVDPDSDVANPAMSQILIQQGKTEAALKYIEKCVEVARTEPELVAHLQFAEAARSHLNFARNYPQFADRLTSIRAISSGDIQSIKKLLEQDENVLYSDENGISPLHVACAKGHSEIVSLLLEHGHPWNAIDDNGKTAAEYAKENGYNEIYQRLLEEGCRVELILGLLGRKNQEEEKKNDGKPSNENFLTRPLKYSEDGTRLLDYENNGVMMGWEKPLMEKHAQIICPRENLDILNIGFGLGLIDTEIQKYKPRTHTIIEAHPDVYKHMIAEGWHLKPDVKIIFGRWQDVLDQLETYDGIFFDTFGEFYQDLREFHEEMPNFLKNEGIYSFFNGLGATNPFFHDVYCQIVEMHLADVGLKTKFIEVKIDPSDDEIWNGVKGRYWTLDTYRLPICEFMTS</sequence>
<dbReference type="GO" id="GO:0005741">
    <property type="term" value="C:mitochondrial outer membrane"/>
    <property type="evidence" value="ECO:0007669"/>
    <property type="project" value="UniProtKB-SubCell"/>
</dbReference>
<dbReference type="Gene3D" id="1.25.40.10">
    <property type="entry name" value="Tetratricopeptide repeat domain"/>
    <property type="match status" value="2"/>
</dbReference>
<accession>A0A9N8WP95</accession>
<evidence type="ECO:0000256" key="4">
    <source>
        <dbReference type="ARBA" id="ARBA00022787"/>
    </source>
</evidence>
<dbReference type="SMART" id="SM00248">
    <property type="entry name" value="ANK"/>
    <property type="match status" value="2"/>
</dbReference>
<evidence type="ECO:0000259" key="14">
    <source>
        <dbReference type="PROSITE" id="PS51559"/>
    </source>
</evidence>
<keyword evidence="5 11" id="KW-0802">TPR repeat</keyword>
<feature type="repeat" description="TPR" evidence="11">
    <location>
        <begin position="144"/>
        <end position="177"/>
    </location>
</feature>
<gene>
    <name evidence="15" type="ORF">ALEPTO_LOCUS3107</name>
</gene>